<evidence type="ECO:0000313" key="2">
    <source>
        <dbReference type="EMBL" id="PIZ14806.1"/>
    </source>
</evidence>
<dbReference type="AlphaFoldDB" id="A0A2M7S5K1"/>
<name>A0A2M7S5K1_9BACT</name>
<comment type="caution">
    <text evidence="2">The sequence shown here is derived from an EMBL/GenBank/DDBJ whole genome shotgun (WGS) entry which is preliminary data.</text>
</comment>
<organism evidence="2 3">
    <name type="scientific">Candidatus Desantisbacteria bacterium CG_4_10_14_0_8_um_filter_48_22</name>
    <dbReference type="NCBI Taxonomy" id="1974543"/>
    <lineage>
        <taxon>Bacteria</taxon>
        <taxon>Candidatus Desantisiibacteriota</taxon>
    </lineage>
</organism>
<dbReference type="Proteomes" id="UP000229307">
    <property type="component" value="Unassembled WGS sequence"/>
</dbReference>
<reference evidence="3" key="1">
    <citation type="submission" date="2017-09" db="EMBL/GenBank/DDBJ databases">
        <title>Depth-based differentiation of microbial function through sediment-hosted aquifers and enrichment of novel symbionts in the deep terrestrial subsurface.</title>
        <authorList>
            <person name="Probst A.J."/>
            <person name="Ladd B."/>
            <person name="Jarett J.K."/>
            <person name="Geller-Mcgrath D.E."/>
            <person name="Sieber C.M.K."/>
            <person name="Emerson J.B."/>
            <person name="Anantharaman K."/>
            <person name="Thomas B.C."/>
            <person name="Malmstrom R."/>
            <person name="Stieglmeier M."/>
            <person name="Klingl A."/>
            <person name="Woyke T."/>
            <person name="Ryan C.M."/>
            <person name="Banfield J.F."/>
        </authorList>
    </citation>
    <scope>NUCLEOTIDE SEQUENCE [LARGE SCALE GENOMIC DNA]</scope>
</reference>
<protein>
    <submittedName>
        <fullName evidence="2">Phosphohydrolase</fullName>
    </submittedName>
</protein>
<dbReference type="SMART" id="SM00471">
    <property type="entry name" value="HDc"/>
    <property type="match status" value="1"/>
</dbReference>
<gene>
    <name evidence="2" type="ORF">COY52_11010</name>
</gene>
<evidence type="ECO:0000313" key="3">
    <source>
        <dbReference type="Proteomes" id="UP000229307"/>
    </source>
</evidence>
<dbReference type="Gene3D" id="1.10.3210.10">
    <property type="entry name" value="Hypothetical protein af1432"/>
    <property type="match status" value="1"/>
</dbReference>
<dbReference type="Pfam" id="PF01966">
    <property type="entry name" value="HD"/>
    <property type="match status" value="1"/>
</dbReference>
<dbReference type="GO" id="GO:0016787">
    <property type="term" value="F:hydrolase activity"/>
    <property type="evidence" value="ECO:0007669"/>
    <property type="project" value="UniProtKB-KW"/>
</dbReference>
<evidence type="ECO:0000259" key="1">
    <source>
        <dbReference type="SMART" id="SM00471"/>
    </source>
</evidence>
<dbReference type="CDD" id="cd00077">
    <property type="entry name" value="HDc"/>
    <property type="match status" value="1"/>
</dbReference>
<proteinExistence type="predicted"/>
<feature type="domain" description="HD/PDEase" evidence="1">
    <location>
        <begin position="15"/>
        <end position="134"/>
    </location>
</feature>
<sequence>MENYFAESSISGRGDDRRRIEHAKKVLRYAKKINTRENGDSAVVIASAILHDIGIPEAERKYNSSAGKYQEIEGPPVAKAILEKLNVDKSTINEVCKIIAHHHHPGIVNTKNFRILSDADWLVNLKDETKQNNRKKLKRIIDRVFLTESGWSLAVKIYLEKGG</sequence>
<keyword evidence="2" id="KW-0378">Hydrolase</keyword>
<dbReference type="InterPro" id="IPR003607">
    <property type="entry name" value="HD/PDEase_dom"/>
</dbReference>
<dbReference type="InterPro" id="IPR006674">
    <property type="entry name" value="HD_domain"/>
</dbReference>
<dbReference type="EMBL" id="PFMR01000301">
    <property type="protein sequence ID" value="PIZ14806.1"/>
    <property type="molecule type" value="Genomic_DNA"/>
</dbReference>
<dbReference type="SUPFAM" id="SSF109604">
    <property type="entry name" value="HD-domain/PDEase-like"/>
    <property type="match status" value="1"/>
</dbReference>
<accession>A0A2M7S5K1</accession>